<proteinExistence type="predicted"/>
<gene>
    <name evidence="2" type="ORF">GCM10009039_10180</name>
</gene>
<feature type="transmembrane region" description="Helical" evidence="1">
    <location>
        <begin position="496"/>
        <end position="515"/>
    </location>
</feature>
<keyword evidence="1" id="KW-0472">Membrane</keyword>
<reference evidence="2" key="2">
    <citation type="submission" date="2020-09" db="EMBL/GenBank/DDBJ databases">
        <authorList>
            <person name="Sun Q."/>
            <person name="Ohkuma M."/>
        </authorList>
    </citation>
    <scope>NUCLEOTIDE SEQUENCE</scope>
    <source>
        <strain evidence="2">JCM 19596</strain>
    </source>
</reference>
<dbReference type="InterPro" id="IPR001646">
    <property type="entry name" value="5peptide_repeat"/>
</dbReference>
<accession>A0A830F1X9</accession>
<evidence type="ECO:0008006" key="4">
    <source>
        <dbReference type="Google" id="ProtNLM"/>
    </source>
</evidence>
<keyword evidence="1" id="KW-1133">Transmembrane helix</keyword>
<dbReference type="OrthoDB" id="199127at2157"/>
<dbReference type="AlphaFoldDB" id="A0A830F1X9"/>
<keyword evidence="3" id="KW-1185">Reference proteome</keyword>
<protein>
    <recommendedName>
        <fullName evidence="4">Pentapeptide repeat-containing protein</fullName>
    </recommendedName>
</protein>
<evidence type="ECO:0000313" key="2">
    <source>
        <dbReference type="EMBL" id="GGL53944.1"/>
    </source>
</evidence>
<reference evidence="2" key="1">
    <citation type="journal article" date="2014" name="Int. J. Syst. Evol. Microbiol.">
        <title>Complete genome sequence of Corynebacterium casei LMG S-19264T (=DSM 44701T), isolated from a smear-ripened cheese.</title>
        <authorList>
            <consortium name="US DOE Joint Genome Institute (JGI-PGF)"/>
            <person name="Walter F."/>
            <person name="Albersmeier A."/>
            <person name="Kalinowski J."/>
            <person name="Ruckert C."/>
        </authorList>
    </citation>
    <scope>NUCLEOTIDE SEQUENCE</scope>
    <source>
        <strain evidence="2">JCM 19596</strain>
    </source>
</reference>
<dbReference type="RefSeq" id="WP_188976483.1">
    <property type="nucleotide sequence ID" value="NZ_BMPG01000001.1"/>
</dbReference>
<dbReference type="EMBL" id="BMPG01000001">
    <property type="protein sequence ID" value="GGL53944.1"/>
    <property type="molecule type" value="Genomic_DNA"/>
</dbReference>
<comment type="caution">
    <text evidence="2">The sequence shown here is derived from an EMBL/GenBank/DDBJ whole genome shotgun (WGS) entry which is preliminary data.</text>
</comment>
<evidence type="ECO:0000313" key="3">
    <source>
        <dbReference type="Proteomes" id="UP000607197"/>
    </source>
</evidence>
<evidence type="ECO:0000256" key="1">
    <source>
        <dbReference type="SAM" id="Phobius"/>
    </source>
</evidence>
<name>A0A830F1X9_9EURY</name>
<feature type="transmembrane region" description="Helical" evidence="1">
    <location>
        <begin position="567"/>
        <end position="587"/>
    </location>
</feature>
<organism evidence="2 3">
    <name type="scientific">Halocalculus aciditolerans</name>
    <dbReference type="NCBI Taxonomy" id="1383812"/>
    <lineage>
        <taxon>Archaea</taxon>
        <taxon>Methanobacteriati</taxon>
        <taxon>Methanobacteriota</taxon>
        <taxon>Stenosarchaea group</taxon>
        <taxon>Halobacteria</taxon>
        <taxon>Halobacteriales</taxon>
        <taxon>Halobacteriaceae</taxon>
        <taxon>Halocalculus</taxon>
    </lineage>
</organism>
<dbReference type="Proteomes" id="UP000607197">
    <property type="component" value="Unassembled WGS sequence"/>
</dbReference>
<keyword evidence="1" id="KW-0812">Transmembrane</keyword>
<dbReference type="Pfam" id="PF13576">
    <property type="entry name" value="Pentapeptide_3"/>
    <property type="match status" value="2"/>
</dbReference>
<feature type="transmembrane region" description="Helical" evidence="1">
    <location>
        <begin position="536"/>
        <end position="555"/>
    </location>
</feature>
<sequence length="593" mass="64831">MDAGTGGRCAYVHDSADSEWSCPHDAVTGRDVCAFHLPPSEYDAVGLTDADVSERLLACVRDDTQRHNEFVGAHFGTLDARNVTVESDHAYPVRLTDVTVDGDLRIDSANVVAELIFDGSTVHGQVCLDGTRFVTDVSFVDCTFGGIVSASTTKFEGGVVFARATFEDAAAFDAGATFLEDAVFTDTDFGGPAQFRGALFENRVFFRGAHFTADADFAGSVVEAIATFEAAAFDGETSFRNSRFAGPVKFGGRTDTATTFADAPDFRRVTAEESLDFTEVTFADGVDFADAGFEADVDFTDAEIYGEVVLDQASCGEQFRFAPADADLDTYVSCDRTTIRGGVLHQPREGRLLFDFRQGRLGDVDAQGTPANDAIDFLRFVNTTFDGFDFTTYRPRLEPDYRIHRFDVATDVAPVDLTAREEELTYMKAKAGADRIGDGRCQSGFFVREMRARGQRARDRRKDAGGPREWLRATLTHSYNRAFDWTCEYAEDPHRLVGVMFGVILAYAGLFWAGFRAAGTTLEQGSTTPDAVMHAPVALDYILLSGEAFTTIVYYPAAVLPSWQVRLIAVSESLVGVLLSALFLFTLTRAVHR</sequence>